<dbReference type="InterPro" id="IPR051848">
    <property type="entry name" value="PGIP"/>
</dbReference>
<evidence type="ECO:0000256" key="2">
    <source>
        <dbReference type="SAM" id="MobiDB-lite"/>
    </source>
</evidence>
<reference evidence="3" key="1">
    <citation type="journal article" date="2020" name="J. Eukaryot. Microbiol.">
        <title>De novo Sequencing, Assembly and Annotation of the Transcriptome for the Free-Living Testate Amoeba Arcella intermedia.</title>
        <authorList>
            <person name="Ribeiro G.M."/>
            <person name="Porfirio-Sousa A.L."/>
            <person name="Maurer-Alcala X.X."/>
            <person name="Katz L.A."/>
            <person name="Lahr D.J.G."/>
        </authorList>
    </citation>
    <scope>NUCLEOTIDE SEQUENCE</scope>
</reference>
<organism evidence="3">
    <name type="scientific">Arcella intermedia</name>
    <dbReference type="NCBI Taxonomy" id="1963864"/>
    <lineage>
        <taxon>Eukaryota</taxon>
        <taxon>Amoebozoa</taxon>
        <taxon>Tubulinea</taxon>
        <taxon>Elardia</taxon>
        <taxon>Arcellinida</taxon>
        <taxon>Sphaerothecina</taxon>
        <taxon>Arcellidae</taxon>
        <taxon>Arcella</taxon>
    </lineage>
</organism>
<evidence type="ECO:0000256" key="1">
    <source>
        <dbReference type="ARBA" id="ARBA00004196"/>
    </source>
</evidence>
<dbReference type="AlphaFoldDB" id="A0A6B2LBV3"/>
<feature type="compositionally biased region" description="Basic and acidic residues" evidence="2">
    <location>
        <begin position="75"/>
        <end position="88"/>
    </location>
</feature>
<protein>
    <submittedName>
        <fullName evidence="3">Uncharacterized protein</fullName>
    </submittedName>
</protein>
<dbReference type="PANTHER" id="PTHR48059">
    <property type="entry name" value="POLYGALACTURONASE INHIBITOR 1"/>
    <property type="match status" value="1"/>
</dbReference>
<feature type="region of interest" description="Disordered" evidence="2">
    <location>
        <begin position="75"/>
        <end position="110"/>
    </location>
</feature>
<evidence type="ECO:0000313" key="3">
    <source>
        <dbReference type="EMBL" id="NDV34499.1"/>
    </source>
</evidence>
<name>A0A6B2LBV3_9EUKA</name>
<dbReference type="InterPro" id="IPR032675">
    <property type="entry name" value="LRR_dom_sf"/>
</dbReference>
<accession>A0A6B2LBV3</accession>
<dbReference type="Gene3D" id="3.80.10.10">
    <property type="entry name" value="Ribonuclease Inhibitor"/>
    <property type="match status" value="1"/>
</dbReference>
<sequence>MNDNGFSGSIPSSFEGLISLQYLDLSNNTFTGSLPTFENVQTLINLYAHSTGLSGPVSVPFSGCGKLGTGCDGGGRWERRNRGKDTVTRTDTASISPPFPFPNPSSPPTSISCSAGPKTGLCISNNISINITNTDIQFINITSSTVTIIGNLSTDLISLLNSTLHLEVSLIDEYGKIIITNGQIIVKSDVELKYETIVINSANSNMTVFGKAVITDSTLHFPSDHLNEEIIIMTFQNTSSITNLKVETPNSCSPILKSNQTSLSVLFQSNKCTSITPC</sequence>
<dbReference type="PANTHER" id="PTHR48059:SF30">
    <property type="entry name" value="OS06G0587000 PROTEIN"/>
    <property type="match status" value="1"/>
</dbReference>
<feature type="compositionally biased region" description="Pro residues" evidence="2">
    <location>
        <begin position="97"/>
        <end position="107"/>
    </location>
</feature>
<dbReference type="EMBL" id="GIBP01005530">
    <property type="protein sequence ID" value="NDV34499.1"/>
    <property type="molecule type" value="Transcribed_RNA"/>
</dbReference>
<dbReference type="SUPFAM" id="SSF52058">
    <property type="entry name" value="L domain-like"/>
    <property type="match status" value="1"/>
</dbReference>
<proteinExistence type="predicted"/>
<comment type="subcellular location">
    <subcellularLocation>
        <location evidence="1">Cell envelope</location>
    </subcellularLocation>
</comment>